<evidence type="ECO:0000313" key="3">
    <source>
        <dbReference type="Proteomes" id="UP000029385"/>
    </source>
</evidence>
<accession>A0A091ASJ8</accession>
<proteinExistence type="predicted"/>
<dbReference type="Pfam" id="PF23843">
    <property type="entry name" value="DUF7210"/>
    <property type="match status" value="1"/>
</dbReference>
<protein>
    <recommendedName>
        <fullName evidence="1">DUF7210 domain-containing protein</fullName>
    </recommendedName>
</protein>
<evidence type="ECO:0000259" key="1">
    <source>
        <dbReference type="Pfam" id="PF23843"/>
    </source>
</evidence>
<organism evidence="2 3">
    <name type="scientific">Arenimonas oryziterrae DSM 21050 = YC6267</name>
    <dbReference type="NCBI Taxonomy" id="1121015"/>
    <lineage>
        <taxon>Bacteria</taxon>
        <taxon>Pseudomonadati</taxon>
        <taxon>Pseudomonadota</taxon>
        <taxon>Gammaproteobacteria</taxon>
        <taxon>Lysobacterales</taxon>
        <taxon>Lysobacteraceae</taxon>
        <taxon>Arenimonas</taxon>
    </lineage>
</organism>
<comment type="caution">
    <text evidence="2">The sequence shown here is derived from an EMBL/GenBank/DDBJ whole genome shotgun (WGS) entry which is preliminary data.</text>
</comment>
<dbReference type="Proteomes" id="UP000029385">
    <property type="component" value="Unassembled WGS sequence"/>
</dbReference>
<name>A0A091ASJ8_9GAMM</name>
<feature type="domain" description="DUF7210" evidence="1">
    <location>
        <begin position="1"/>
        <end position="38"/>
    </location>
</feature>
<dbReference type="EMBL" id="AVCI01000011">
    <property type="protein sequence ID" value="KFN42341.1"/>
    <property type="molecule type" value="Genomic_DNA"/>
</dbReference>
<dbReference type="PATRIC" id="fig|1121015.4.peg.2311"/>
<gene>
    <name evidence="2" type="ORF">N789_14220</name>
</gene>
<dbReference type="AlphaFoldDB" id="A0A091ASJ8"/>
<evidence type="ECO:0000313" key="2">
    <source>
        <dbReference type="EMBL" id="KFN42341.1"/>
    </source>
</evidence>
<reference evidence="2 3" key="1">
    <citation type="submission" date="2013-09" db="EMBL/GenBank/DDBJ databases">
        <title>Genome sequencing of Arenimonas oryziterrae.</title>
        <authorList>
            <person name="Chen F."/>
            <person name="Wang G."/>
        </authorList>
    </citation>
    <scope>NUCLEOTIDE SEQUENCE [LARGE SCALE GENOMIC DNA]</scope>
    <source>
        <strain evidence="2 3">YC6267</strain>
    </source>
</reference>
<keyword evidence="3" id="KW-1185">Reference proteome</keyword>
<sequence length="42" mass="4641">MEVTLRCAHTHEGVKHAAGSTLLVTPADKELLRHFDVIVEES</sequence>
<dbReference type="InterPro" id="IPR055634">
    <property type="entry name" value="DUF7210"/>
</dbReference>